<reference evidence="1 2" key="1">
    <citation type="submission" date="2016-12" db="EMBL/GenBank/DDBJ databases">
        <title>Draft genome of Tersicoccus phoenicis 1P05MA.</title>
        <authorList>
            <person name="Nakajima Y."/>
            <person name="Yoshizawa S."/>
            <person name="Nakamura K."/>
            <person name="Ogura Y."/>
            <person name="Hayashi T."/>
            <person name="Kogure K."/>
        </authorList>
    </citation>
    <scope>NUCLEOTIDE SEQUENCE [LARGE SCALE GENOMIC DNA]</scope>
    <source>
        <strain evidence="1 2">1p05MA</strain>
    </source>
</reference>
<evidence type="ECO:0000313" key="1">
    <source>
        <dbReference type="EMBL" id="OMH23464.1"/>
    </source>
</evidence>
<comment type="caution">
    <text evidence="1">The sequence shown here is derived from an EMBL/GenBank/DDBJ whole genome shotgun (WGS) entry which is preliminary data.</text>
</comment>
<organism evidence="1 2">
    <name type="scientific">Tersicoccus phoenicis</name>
    <dbReference type="NCBI Taxonomy" id="554083"/>
    <lineage>
        <taxon>Bacteria</taxon>
        <taxon>Bacillati</taxon>
        <taxon>Actinomycetota</taxon>
        <taxon>Actinomycetes</taxon>
        <taxon>Micrococcales</taxon>
        <taxon>Micrococcaceae</taxon>
        <taxon>Tersicoccus</taxon>
    </lineage>
</organism>
<evidence type="ECO:0000313" key="2">
    <source>
        <dbReference type="Proteomes" id="UP000187085"/>
    </source>
</evidence>
<accession>A0A1R1L7G2</accession>
<dbReference type="InterPro" id="IPR008930">
    <property type="entry name" value="Terpenoid_cyclase/PrenylTrfase"/>
</dbReference>
<dbReference type="Proteomes" id="UP000187085">
    <property type="component" value="Unassembled WGS sequence"/>
</dbReference>
<dbReference type="RefSeq" id="WP_076705120.1">
    <property type="nucleotide sequence ID" value="NZ_MRDE01000074.1"/>
</dbReference>
<dbReference type="OrthoDB" id="370326at2"/>
<dbReference type="EMBL" id="MRDE01000074">
    <property type="protein sequence ID" value="OMH23464.1"/>
    <property type="molecule type" value="Genomic_DNA"/>
</dbReference>
<name>A0A1R1L7G2_9MICC</name>
<proteinExistence type="predicted"/>
<dbReference type="SUPFAM" id="SSF48239">
    <property type="entry name" value="Terpenoid cyclases/Protein prenyltransferases"/>
    <property type="match status" value="1"/>
</dbReference>
<gene>
    <name evidence="1" type="ORF">BKD30_12655</name>
</gene>
<sequence>MASDPALVDWLLTSDPALRWQVERDLVGAPPEQWRATRDRVATEGFGAAMLARQDPDGQWAGGAFFPKDHVDGEPAGDGGWVGQPWTATTWSLTSLREWGVDASALDGTADKLAANSRWECDDLPYWGGEVDCCINAVTLANGAWLGVDMTGLARWFVEHHQPDGGWNCEWVEGSTRSSFHSTLNTVKGLLAWEQLTGDDTVREARHAGEEYLLDRELLYRRSTKELIGPWATCLAYPYRWVYSILNAADHLRSSALHDGTDPDPRMADAVERIRADRQPDGRWLQERRHPGKVWFEVDVPVGEPSPWLTFFATRVLSWWDER</sequence>
<protein>
    <submittedName>
        <fullName evidence="1">Squalene cyclase</fullName>
    </submittedName>
</protein>
<keyword evidence="2" id="KW-1185">Reference proteome</keyword>
<dbReference type="AlphaFoldDB" id="A0A1R1L7G2"/>